<dbReference type="AlphaFoldDB" id="A0A0P1HG33"/>
<dbReference type="EMBL" id="CYSF01000018">
    <property type="protein sequence ID" value="CUH85958.1"/>
    <property type="molecule type" value="Genomic_DNA"/>
</dbReference>
<gene>
    <name evidence="2" type="ORF">TM5383_03201</name>
</gene>
<organism evidence="2 3">
    <name type="scientific">Thalassovita mediterranea</name>
    <dbReference type="NCBI Taxonomy" id="340021"/>
    <lineage>
        <taxon>Bacteria</taxon>
        <taxon>Pseudomonadati</taxon>
        <taxon>Pseudomonadota</taxon>
        <taxon>Alphaproteobacteria</taxon>
        <taxon>Rhodobacterales</taxon>
        <taxon>Roseobacteraceae</taxon>
        <taxon>Thalassovita</taxon>
    </lineage>
</organism>
<reference evidence="2 3" key="1">
    <citation type="submission" date="2015-09" db="EMBL/GenBank/DDBJ databases">
        <authorList>
            <consortium name="Swine Surveillance"/>
        </authorList>
    </citation>
    <scope>NUCLEOTIDE SEQUENCE [LARGE SCALE GENOMIC DNA]</scope>
    <source>
        <strain evidence="2 3">CECT 8383</strain>
    </source>
</reference>
<evidence type="ECO:0000313" key="2">
    <source>
        <dbReference type="EMBL" id="CUH85958.1"/>
    </source>
</evidence>
<accession>A0A0P1HG33</accession>
<protein>
    <submittedName>
        <fullName evidence="2">Uncharacterized protein</fullName>
    </submittedName>
</protein>
<sequence length="94" mass="10346">MIWNMFRKLTGKRSAPELTVIGSSPRTKPRAAESVKAPRFNPLPRLRGNSCAWVSEGTKNASFTQYRCTTCGVEAFSRTGKAPRQCKRGVEGGL</sequence>
<dbReference type="Proteomes" id="UP000051681">
    <property type="component" value="Unassembled WGS sequence"/>
</dbReference>
<evidence type="ECO:0000313" key="3">
    <source>
        <dbReference type="Proteomes" id="UP000051681"/>
    </source>
</evidence>
<evidence type="ECO:0000256" key="1">
    <source>
        <dbReference type="SAM" id="MobiDB-lite"/>
    </source>
</evidence>
<proteinExistence type="predicted"/>
<name>A0A0P1HG33_9RHOB</name>
<feature type="region of interest" description="Disordered" evidence="1">
    <location>
        <begin position="19"/>
        <end position="41"/>
    </location>
</feature>
<keyword evidence="3" id="KW-1185">Reference proteome</keyword>